<protein>
    <submittedName>
        <fullName evidence="1">Uncharacterized protein</fullName>
    </submittedName>
</protein>
<organism evidence="1 2">
    <name type="scientific">Austropuccinia psidii MF-1</name>
    <dbReference type="NCBI Taxonomy" id="1389203"/>
    <lineage>
        <taxon>Eukaryota</taxon>
        <taxon>Fungi</taxon>
        <taxon>Dikarya</taxon>
        <taxon>Basidiomycota</taxon>
        <taxon>Pucciniomycotina</taxon>
        <taxon>Pucciniomycetes</taxon>
        <taxon>Pucciniales</taxon>
        <taxon>Sphaerophragmiaceae</taxon>
        <taxon>Austropuccinia</taxon>
    </lineage>
</organism>
<sequence>MGDSIREHSDDYQDPKEEFLVEYQGGTQVETQNIQLEAGISQDTANKTLCKNTKYAQTILVTPPSGIATIHGTATKIMVFIENAQHPWIIDSGAHFSIVAREYLDNHFANFEKKLFPTMVNNFQSESGKMKSIGTSIKEIIIPHRKVNIRINPELEVIKDSHIQGFLLGTDYQMMYGIDI</sequence>
<dbReference type="Proteomes" id="UP000765509">
    <property type="component" value="Unassembled WGS sequence"/>
</dbReference>
<proteinExistence type="predicted"/>
<evidence type="ECO:0000313" key="2">
    <source>
        <dbReference type="Proteomes" id="UP000765509"/>
    </source>
</evidence>
<evidence type="ECO:0000313" key="1">
    <source>
        <dbReference type="EMBL" id="MBW0504738.1"/>
    </source>
</evidence>
<gene>
    <name evidence="1" type="ORF">O181_044453</name>
</gene>
<dbReference type="EMBL" id="AVOT02018100">
    <property type="protein sequence ID" value="MBW0504738.1"/>
    <property type="molecule type" value="Genomic_DNA"/>
</dbReference>
<comment type="caution">
    <text evidence="1">The sequence shown here is derived from an EMBL/GenBank/DDBJ whole genome shotgun (WGS) entry which is preliminary data.</text>
</comment>
<accession>A0A9Q3DND0</accession>
<reference evidence="1" key="1">
    <citation type="submission" date="2021-03" db="EMBL/GenBank/DDBJ databases">
        <title>Draft genome sequence of rust myrtle Austropuccinia psidii MF-1, a brazilian biotype.</title>
        <authorList>
            <person name="Quecine M.C."/>
            <person name="Pachon D.M.R."/>
            <person name="Bonatelli M.L."/>
            <person name="Correr F.H."/>
            <person name="Franceschini L.M."/>
            <person name="Leite T.F."/>
            <person name="Margarido G.R.A."/>
            <person name="Almeida C.A."/>
            <person name="Ferrarezi J.A."/>
            <person name="Labate C.A."/>
        </authorList>
    </citation>
    <scope>NUCLEOTIDE SEQUENCE</scope>
    <source>
        <strain evidence="1">MF-1</strain>
    </source>
</reference>
<dbReference type="AlphaFoldDB" id="A0A9Q3DND0"/>
<keyword evidence="2" id="KW-1185">Reference proteome</keyword>
<name>A0A9Q3DND0_9BASI</name>